<comment type="caution">
    <text evidence="1">The sequence shown here is derived from an EMBL/GenBank/DDBJ whole genome shotgun (WGS) entry which is preliminary data.</text>
</comment>
<evidence type="ECO:0000313" key="2">
    <source>
        <dbReference type="Proteomes" id="UP001152747"/>
    </source>
</evidence>
<dbReference type="Proteomes" id="UP001152747">
    <property type="component" value="Unassembled WGS sequence"/>
</dbReference>
<sequence length="69" mass="8114">MVFRIFRQLFNNEKTIQQLSESLPIRTTAKAIVRGLKIAEEKAENLELGRKITKFKANFDEEYQKALKK</sequence>
<name>A0A9P1IEX0_9PELO</name>
<dbReference type="AlphaFoldDB" id="A0A9P1IEX0"/>
<organism evidence="1 2">
    <name type="scientific">Caenorhabditis angaria</name>
    <dbReference type="NCBI Taxonomy" id="860376"/>
    <lineage>
        <taxon>Eukaryota</taxon>
        <taxon>Metazoa</taxon>
        <taxon>Ecdysozoa</taxon>
        <taxon>Nematoda</taxon>
        <taxon>Chromadorea</taxon>
        <taxon>Rhabditida</taxon>
        <taxon>Rhabditina</taxon>
        <taxon>Rhabditomorpha</taxon>
        <taxon>Rhabditoidea</taxon>
        <taxon>Rhabditidae</taxon>
        <taxon>Peloderinae</taxon>
        <taxon>Caenorhabditis</taxon>
    </lineage>
</organism>
<dbReference type="OrthoDB" id="5950777at2759"/>
<gene>
    <name evidence="1" type="ORF">CAMP_LOCUS6686</name>
</gene>
<proteinExistence type="predicted"/>
<evidence type="ECO:0000313" key="1">
    <source>
        <dbReference type="EMBL" id="CAI5444049.1"/>
    </source>
</evidence>
<keyword evidence="2" id="KW-1185">Reference proteome</keyword>
<accession>A0A9P1IEX0</accession>
<dbReference type="EMBL" id="CANHGI010000003">
    <property type="protein sequence ID" value="CAI5444049.1"/>
    <property type="molecule type" value="Genomic_DNA"/>
</dbReference>
<protein>
    <submittedName>
        <fullName evidence="1">Uncharacterized protein</fullName>
    </submittedName>
</protein>
<reference evidence="1" key="1">
    <citation type="submission" date="2022-11" db="EMBL/GenBank/DDBJ databases">
        <authorList>
            <person name="Kikuchi T."/>
        </authorList>
    </citation>
    <scope>NUCLEOTIDE SEQUENCE</scope>
    <source>
        <strain evidence="1">PS1010</strain>
    </source>
</reference>